<evidence type="ECO:0000313" key="7">
    <source>
        <dbReference type="Proteomes" id="UP000001654"/>
    </source>
</evidence>
<evidence type="ECO:0000256" key="5">
    <source>
        <dbReference type="ARBA" id="ARBA00023237"/>
    </source>
</evidence>
<evidence type="ECO:0000313" key="6">
    <source>
        <dbReference type="EMBL" id="ADF51025.1"/>
    </source>
</evidence>
<organism evidence="6 7">
    <name type="scientific">Zunongwangia profunda (strain DSM 18752 / CCTCC AB 206139 / SM-A87)</name>
    <name type="common">Wangia profunda</name>
    <dbReference type="NCBI Taxonomy" id="655815"/>
    <lineage>
        <taxon>Bacteria</taxon>
        <taxon>Pseudomonadati</taxon>
        <taxon>Bacteroidota</taxon>
        <taxon>Flavobacteriia</taxon>
        <taxon>Flavobacteriales</taxon>
        <taxon>Flavobacteriaceae</taxon>
        <taxon>Zunongwangia</taxon>
    </lineage>
</organism>
<dbReference type="InterPro" id="IPR051906">
    <property type="entry name" value="TolC-like"/>
</dbReference>
<keyword evidence="4" id="KW-0472">Membrane</keyword>
<keyword evidence="3" id="KW-0812">Transmembrane</keyword>
<dbReference type="GO" id="GO:0015562">
    <property type="term" value="F:efflux transmembrane transporter activity"/>
    <property type="evidence" value="ECO:0007669"/>
    <property type="project" value="InterPro"/>
</dbReference>
<dbReference type="HOGENOM" id="CLU_012817_15_0_10"/>
<dbReference type="GO" id="GO:0009279">
    <property type="term" value="C:cell outer membrane"/>
    <property type="evidence" value="ECO:0007669"/>
    <property type="project" value="UniProtKB-SubCell"/>
</dbReference>
<evidence type="ECO:0000256" key="2">
    <source>
        <dbReference type="ARBA" id="ARBA00022452"/>
    </source>
</evidence>
<dbReference type="EMBL" id="CP001650">
    <property type="protein sequence ID" value="ADF51025.1"/>
    <property type="molecule type" value="Genomic_DNA"/>
</dbReference>
<sequence>MATQAQQLESYVLEAQDNSPAIDALRAKYDISREQINAVNTLPNTEFAAGYFVSEPETRTGPQQAKFSVKQMFPWFGTISARQDYASALAQQDNIEVGIALGKLRLSVSKTYFQLYELQEKIKVVKENIELLKVYEELVLKGVEVDKASAVDVLQLKMRQNKLEDQQLSLQNQLTSGKVAFNRLLNKENNALVEIADTLELPSEDIQVSAIKVHPELSKFDENLESIDFAEAINKKESAPQFGLGIDYINVGTRTDMAIPNSDSYRNGKDIVMPMLSFSIPIFNNKYSSVTAQNELRKKQISANKTQRLNELESSLSNAVSMRNSARNSVEIQLRNIALTKDAEDILMRSYESESLDFRDVLDIQEMQLDYQMKLIESLSNYFQQAAMIQYLVISNE</sequence>
<keyword evidence="7" id="KW-1185">Reference proteome</keyword>
<proteinExistence type="predicted"/>
<dbReference type="KEGG" id="zpr:ZPR_0670"/>
<dbReference type="eggNOG" id="COG1538">
    <property type="taxonomic scope" value="Bacteria"/>
</dbReference>
<reference evidence="6 7" key="1">
    <citation type="journal article" date="2010" name="BMC Genomics">
        <title>The complete genome of Zunongwangia profunda SM-A87 reveals its adaptation to the deep-sea environment and ecological role in sedimentary organic nitrogen degradation.</title>
        <authorList>
            <person name="Qin Q.L."/>
            <person name="Zhang X.Y."/>
            <person name="Wang X.M."/>
            <person name="Liu G.M."/>
            <person name="Chen X.L."/>
            <person name="Xie B.B."/>
            <person name="Dang H.Y."/>
            <person name="Zhou B.C."/>
            <person name="Yu J."/>
            <person name="Zhang Y.Z."/>
        </authorList>
    </citation>
    <scope>NUCLEOTIDE SEQUENCE [LARGE SCALE GENOMIC DNA]</scope>
    <source>
        <strain evidence="7">DSM 18752 / CCTCC AB 206139 / SM-A87</strain>
    </source>
</reference>
<dbReference type="Proteomes" id="UP000001654">
    <property type="component" value="Chromosome"/>
</dbReference>
<name>D5BFT1_ZUNPS</name>
<dbReference type="GO" id="GO:0015288">
    <property type="term" value="F:porin activity"/>
    <property type="evidence" value="ECO:0007669"/>
    <property type="project" value="TreeGrafter"/>
</dbReference>
<dbReference type="SUPFAM" id="SSF56954">
    <property type="entry name" value="Outer membrane efflux proteins (OEP)"/>
    <property type="match status" value="1"/>
</dbReference>
<evidence type="ECO:0000256" key="4">
    <source>
        <dbReference type="ARBA" id="ARBA00023136"/>
    </source>
</evidence>
<keyword evidence="2" id="KW-1134">Transmembrane beta strand</keyword>
<dbReference type="AlphaFoldDB" id="D5BFT1"/>
<dbReference type="STRING" id="655815.ZPR_0670"/>
<gene>
    <name evidence="6" type="ordered locus">ZPR_0670</name>
</gene>
<dbReference type="Gene3D" id="1.20.1600.10">
    <property type="entry name" value="Outer membrane efflux proteins (OEP)"/>
    <property type="match status" value="1"/>
</dbReference>
<evidence type="ECO:0000256" key="3">
    <source>
        <dbReference type="ARBA" id="ARBA00022692"/>
    </source>
</evidence>
<protein>
    <submittedName>
        <fullName evidence="6">Outer membrane efflux protein</fullName>
    </submittedName>
</protein>
<comment type="subcellular location">
    <subcellularLocation>
        <location evidence="1">Cell outer membrane</location>
    </subcellularLocation>
</comment>
<accession>D5BFT1</accession>
<evidence type="ECO:0000256" key="1">
    <source>
        <dbReference type="ARBA" id="ARBA00004442"/>
    </source>
</evidence>
<dbReference type="PANTHER" id="PTHR30026">
    <property type="entry name" value="OUTER MEMBRANE PROTEIN TOLC"/>
    <property type="match status" value="1"/>
</dbReference>
<dbReference type="GO" id="GO:1990281">
    <property type="term" value="C:efflux pump complex"/>
    <property type="evidence" value="ECO:0007669"/>
    <property type="project" value="TreeGrafter"/>
</dbReference>
<dbReference type="PANTHER" id="PTHR30026:SF20">
    <property type="entry name" value="OUTER MEMBRANE PROTEIN TOLC"/>
    <property type="match status" value="1"/>
</dbReference>
<keyword evidence="5" id="KW-0998">Cell outer membrane</keyword>